<sequence length="262" mass="29108">MLFSIARLKPTATGGLRLNSLSRNRVCKASLITSADSFEVGRLIGSYGFMNVTSYSGFQDVEYLSGDLGRLRVQDVGEGSVKIRLYEGRIAQGPRRGTPVIFKVYPGQRAGGIEADMMAANELNAHAFLQSSSKGFIQNLVILLGGFETKTGEQWLAFRNDGKYSAADYAKLTSEKISKTSSASKESWNQFEQEQTIKRRRNFVVKLFQGAMNGLAYMHDHGRLHQSLGPASVVLNTIVEREAAYLVPRLRDLAFSVDIRYY</sequence>
<organism evidence="1 2">
    <name type="scientific">Pistacia atlantica</name>
    <dbReference type="NCBI Taxonomy" id="434234"/>
    <lineage>
        <taxon>Eukaryota</taxon>
        <taxon>Viridiplantae</taxon>
        <taxon>Streptophyta</taxon>
        <taxon>Embryophyta</taxon>
        <taxon>Tracheophyta</taxon>
        <taxon>Spermatophyta</taxon>
        <taxon>Magnoliopsida</taxon>
        <taxon>eudicotyledons</taxon>
        <taxon>Gunneridae</taxon>
        <taxon>Pentapetalae</taxon>
        <taxon>rosids</taxon>
        <taxon>malvids</taxon>
        <taxon>Sapindales</taxon>
        <taxon>Anacardiaceae</taxon>
        <taxon>Pistacia</taxon>
    </lineage>
</organism>
<dbReference type="Proteomes" id="UP001164250">
    <property type="component" value="Chromosome 13"/>
</dbReference>
<accession>A0ACC0ZYF2</accession>
<keyword evidence="2" id="KW-1185">Reference proteome</keyword>
<proteinExistence type="predicted"/>
<gene>
    <name evidence="1" type="ORF">Patl1_23797</name>
</gene>
<evidence type="ECO:0000313" key="1">
    <source>
        <dbReference type="EMBL" id="KAJ0079072.1"/>
    </source>
</evidence>
<evidence type="ECO:0000313" key="2">
    <source>
        <dbReference type="Proteomes" id="UP001164250"/>
    </source>
</evidence>
<comment type="caution">
    <text evidence="1">The sequence shown here is derived from an EMBL/GenBank/DDBJ whole genome shotgun (WGS) entry which is preliminary data.</text>
</comment>
<dbReference type="EMBL" id="CM047909">
    <property type="protein sequence ID" value="KAJ0079072.1"/>
    <property type="molecule type" value="Genomic_DNA"/>
</dbReference>
<protein>
    <submittedName>
        <fullName evidence="1">Uncharacterized protein</fullName>
    </submittedName>
</protein>
<reference evidence="2" key="1">
    <citation type="journal article" date="2023" name="G3 (Bethesda)">
        <title>Genome assembly and association tests identify interacting loci associated with vigor, precocity, and sex in interspecific pistachio rootstocks.</title>
        <authorList>
            <person name="Palmer W."/>
            <person name="Jacygrad E."/>
            <person name="Sagayaradj S."/>
            <person name="Cavanaugh K."/>
            <person name="Han R."/>
            <person name="Bertier L."/>
            <person name="Beede B."/>
            <person name="Kafkas S."/>
            <person name="Golino D."/>
            <person name="Preece J."/>
            <person name="Michelmore R."/>
        </authorList>
    </citation>
    <scope>NUCLEOTIDE SEQUENCE [LARGE SCALE GENOMIC DNA]</scope>
</reference>
<name>A0ACC0ZYF2_9ROSI</name>